<sequence length="479" mass="53050">MAQGKLYIGRKVRELRVSQGATQAQLSDRLGISISYLNQIENNQRPLSATVLLALAEEFKLSLADLAEGEDNRLLSALSEALSDPFFSHYVASAQELKLVSKNAPAIAHALIAVHQAYRHNSEQLASIEANIGISSNLVEKTPYEEVRDFFHFVDNYVNDLDFFAEKMASELQIGTQDTHVALTSFLEDRCMVRIVRAGDTDGLVRHFDADTRTLTLNAYLPPATRDFQIALQIAQLHAGAMVDGIAGSAGFRTAEAIEICRIGLHNYFAGALIMPYRKFLEAAQEVRHDLDLLSARFGTSLEQVCHRLSTLQRPGEKGTPIYFARIDRAGNITKRHSAVKLQFARFGAACPLWNAHRAFEASKGIIRQLAETPDGVRYLCVATHVAKGARGFHSARQDYVLALGCEISYADRFVYADGLDLRNQSAFEPIGISCRICERPNCASRAVPPIKSELVIQHDKRGLLPYGIRDIGHEKSAR</sequence>
<dbReference type="InterPro" id="IPR010359">
    <property type="entry name" value="IrrE_HExxH"/>
</dbReference>
<name>A0A120FMQ6_9HYPH</name>
<gene>
    <name evidence="6" type="ORF">AS026_02505</name>
</gene>
<keyword evidence="3" id="KW-0238">DNA-binding</keyword>
<dbReference type="RefSeq" id="WP_062369821.1">
    <property type="nucleotide sequence ID" value="NZ_LNCD01000062.1"/>
</dbReference>
<dbReference type="GO" id="GO:0003700">
    <property type="term" value="F:DNA-binding transcription factor activity"/>
    <property type="evidence" value="ECO:0007669"/>
    <property type="project" value="TreeGrafter"/>
</dbReference>
<evidence type="ECO:0000313" key="6">
    <source>
        <dbReference type="EMBL" id="KWV54157.1"/>
    </source>
</evidence>
<dbReference type="SUPFAM" id="SSF47413">
    <property type="entry name" value="lambda repressor-like DNA-binding domains"/>
    <property type="match status" value="1"/>
</dbReference>
<comment type="caution">
    <text evidence="6">The sequence shown here is derived from an EMBL/GenBank/DDBJ whole genome shotgun (WGS) entry which is preliminary data.</text>
</comment>
<dbReference type="PANTHER" id="PTHR46797">
    <property type="entry name" value="HTH-TYPE TRANSCRIPTIONAL REGULATOR"/>
    <property type="match status" value="1"/>
</dbReference>
<dbReference type="EMBL" id="LNCD01000062">
    <property type="protein sequence ID" value="KWV54157.1"/>
    <property type="molecule type" value="Genomic_DNA"/>
</dbReference>
<dbReference type="GO" id="GO:0005829">
    <property type="term" value="C:cytosol"/>
    <property type="evidence" value="ECO:0007669"/>
    <property type="project" value="TreeGrafter"/>
</dbReference>
<dbReference type="PIRSF" id="PIRSF019251">
    <property type="entry name" value="Rv0465c"/>
    <property type="match status" value="1"/>
</dbReference>
<dbReference type="PROSITE" id="PS50943">
    <property type="entry name" value="HTH_CROC1"/>
    <property type="match status" value="1"/>
</dbReference>
<dbReference type="InterPro" id="IPR001387">
    <property type="entry name" value="Cro/C1-type_HTH"/>
</dbReference>
<dbReference type="Pfam" id="PF06114">
    <property type="entry name" value="Peptidase_M78"/>
    <property type="match status" value="1"/>
</dbReference>
<dbReference type="InterPro" id="IPR026281">
    <property type="entry name" value="HTH_RamB"/>
</dbReference>
<keyword evidence="7" id="KW-1185">Reference proteome</keyword>
<evidence type="ECO:0000259" key="5">
    <source>
        <dbReference type="PROSITE" id="PS50943"/>
    </source>
</evidence>
<dbReference type="InterPro" id="IPR010982">
    <property type="entry name" value="Lambda_DNA-bd_dom_sf"/>
</dbReference>
<dbReference type="OrthoDB" id="1123084at2"/>
<dbReference type="InterPro" id="IPR018653">
    <property type="entry name" value="ScfR_C"/>
</dbReference>
<evidence type="ECO:0000313" key="7">
    <source>
        <dbReference type="Proteomes" id="UP000068164"/>
    </source>
</evidence>
<comment type="similarity">
    <text evidence="1">Belongs to the short-chain fatty acyl-CoA assimilation regulator (ScfR) family.</text>
</comment>
<proteinExistence type="inferred from homology"/>
<dbReference type="Proteomes" id="UP000068164">
    <property type="component" value="Unassembled WGS sequence"/>
</dbReference>
<evidence type="ECO:0000256" key="2">
    <source>
        <dbReference type="ARBA" id="ARBA00023015"/>
    </source>
</evidence>
<protein>
    <submittedName>
        <fullName evidence="6">Cro/Cl family transcriptional regulator</fullName>
    </submittedName>
</protein>
<accession>A0A120FMQ6</accession>
<dbReference type="PANTHER" id="PTHR46797:SF23">
    <property type="entry name" value="HTH-TYPE TRANSCRIPTIONAL REGULATOR SUTR"/>
    <property type="match status" value="1"/>
</dbReference>
<feature type="domain" description="HTH cro/C1-type" evidence="5">
    <location>
        <begin position="12"/>
        <end position="66"/>
    </location>
</feature>
<evidence type="ECO:0000256" key="3">
    <source>
        <dbReference type="ARBA" id="ARBA00023125"/>
    </source>
</evidence>
<reference evidence="6 7" key="1">
    <citation type="submission" date="2015-11" db="EMBL/GenBank/DDBJ databases">
        <title>Draft Genome Sequence of the Strain BR 10423 (Rhizobium sp.) isolated from nodules of Mimosa pudica.</title>
        <authorList>
            <person name="Barauna A.C."/>
            <person name="Zilli J.E."/>
            <person name="Simoes-Araujo J.L."/>
            <person name="Reis V.M."/>
            <person name="James E.K."/>
            <person name="Reis F.B.Jr."/>
            <person name="Rouws L.F."/>
            <person name="Passos S.R."/>
            <person name="Gois S.R."/>
        </authorList>
    </citation>
    <scope>NUCLEOTIDE SEQUENCE [LARGE SCALE GENOMIC DNA]</scope>
    <source>
        <strain evidence="6 7">BR10423</strain>
    </source>
</reference>
<keyword evidence="4" id="KW-0804">Transcription</keyword>
<evidence type="ECO:0000256" key="4">
    <source>
        <dbReference type="ARBA" id="ARBA00023163"/>
    </source>
</evidence>
<dbReference type="Gene3D" id="1.10.260.40">
    <property type="entry name" value="lambda repressor-like DNA-binding domains"/>
    <property type="match status" value="1"/>
</dbReference>
<evidence type="ECO:0000256" key="1">
    <source>
        <dbReference type="ARBA" id="ARBA00007227"/>
    </source>
</evidence>
<dbReference type="Pfam" id="PF01381">
    <property type="entry name" value="HTH_3"/>
    <property type="match status" value="1"/>
</dbReference>
<keyword evidence="2" id="KW-0805">Transcription regulation</keyword>
<dbReference type="GO" id="GO:0003677">
    <property type="term" value="F:DNA binding"/>
    <property type="evidence" value="ECO:0007669"/>
    <property type="project" value="UniProtKB-KW"/>
</dbReference>
<dbReference type="CDD" id="cd00093">
    <property type="entry name" value="HTH_XRE"/>
    <property type="match status" value="1"/>
</dbReference>
<organism evidence="6 7">
    <name type="scientific">Rhizobium altiplani</name>
    <dbReference type="NCBI Taxonomy" id="1864509"/>
    <lineage>
        <taxon>Bacteria</taxon>
        <taxon>Pseudomonadati</taxon>
        <taxon>Pseudomonadota</taxon>
        <taxon>Alphaproteobacteria</taxon>
        <taxon>Hyphomicrobiales</taxon>
        <taxon>Rhizobiaceae</taxon>
        <taxon>Rhizobium/Agrobacterium group</taxon>
        <taxon>Rhizobium</taxon>
    </lineage>
</organism>
<dbReference type="Pfam" id="PF09856">
    <property type="entry name" value="ScfRs"/>
    <property type="match status" value="1"/>
</dbReference>
<dbReference type="InterPro" id="IPR050807">
    <property type="entry name" value="TransReg_Diox_bact_type"/>
</dbReference>
<dbReference type="SMART" id="SM00530">
    <property type="entry name" value="HTH_XRE"/>
    <property type="match status" value="1"/>
</dbReference>
<dbReference type="AlphaFoldDB" id="A0A120FMQ6"/>